<dbReference type="OMA" id="EYNPIYI"/>
<dbReference type="InterPro" id="IPR035441">
    <property type="entry name" value="TFIIS/LEDGF_dom_sf"/>
</dbReference>
<evidence type="ECO:0000256" key="1">
    <source>
        <dbReference type="ARBA" id="ARBA00004123"/>
    </source>
</evidence>
<dbReference type="Ensembl" id="ENSGALT00010004552.1">
    <property type="protein sequence ID" value="ENSGALP00010002767.1"/>
    <property type="gene ID" value="ENSGALG00010002006.1"/>
</dbReference>
<feature type="region of interest" description="Disordered" evidence="4">
    <location>
        <begin position="507"/>
        <end position="583"/>
    </location>
</feature>
<feature type="compositionally biased region" description="Basic and acidic residues" evidence="4">
    <location>
        <begin position="534"/>
        <end position="547"/>
    </location>
</feature>
<dbReference type="GeneID" id="421892"/>
<reference evidence="6" key="2">
    <citation type="submission" date="2025-08" db="UniProtKB">
        <authorList>
            <consortium name="Ensembl"/>
        </authorList>
    </citation>
    <scope>IDENTIFICATION</scope>
    <source>
        <strain evidence="6">broiler</strain>
    </source>
</reference>
<protein>
    <recommendedName>
        <fullName evidence="5">TFIIS N-terminal domain-containing protein</fullName>
    </recommendedName>
</protein>
<dbReference type="SMR" id="A0A8V0XDU2"/>
<feature type="compositionally biased region" description="Polar residues" evidence="4">
    <location>
        <begin position="280"/>
        <end position="293"/>
    </location>
</feature>
<feature type="region of interest" description="Disordered" evidence="4">
    <location>
        <begin position="74"/>
        <end position="319"/>
    </location>
</feature>
<feature type="compositionally biased region" description="Basic and acidic residues" evidence="4">
    <location>
        <begin position="90"/>
        <end position="113"/>
    </location>
</feature>
<dbReference type="SMART" id="SM00509">
    <property type="entry name" value="TFS2N"/>
    <property type="match status" value="1"/>
</dbReference>
<reference evidence="6" key="3">
    <citation type="submission" date="2025-09" db="UniProtKB">
        <authorList>
            <consortium name="Ensembl"/>
        </authorList>
    </citation>
    <scope>IDENTIFICATION</scope>
    <source>
        <strain evidence="6">broiler</strain>
    </source>
</reference>
<evidence type="ECO:0000313" key="6">
    <source>
        <dbReference type="Ensembl" id="ENSGALP00010002767.1"/>
    </source>
</evidence>
<organism evidence="6 7">
    <name type="scientific">Gallus gallus</name>
    <name type="common">Chicken</name>
    <dbReference type="NCBI Taxonomy" id="9031"/>
    <lineage>
        <taxon>Eukaryota</taxon>
        <taxon>Metazoa</taxon>
        <taxon>Chordata</taxon>
        <taxon>Craniata</taxon>
        <taxon>Vertebrata</taxon>
        <taxon>Euteleostomi</taxon>
        <taxon>Archelosauria</taxon>
        <taxon>Archosauria</taxon>
        <taxon>Dinosauria</taxon>
        <taxon>Saurischia</taxon>
        <taxon>Theropoda</taxon>
        <taxon>Coelurosauria</taxon>
        <taxon>Aves</taxon>
        <taxon>Neognathae</taxon>
        <taxon>Galloanserae</taxon>
        <taxon>Galliformes</taxon>
        <taxon>Phasianidae</taxon>
        <taxon>Phasianinae</taxon>
        <taxon>Gallus</taxon>
    </lineage>
</organism>
<evidence type="ECO:0000256" key="3">
    <source>
        <dbReference type="PROSITE-ProRule" id="PRU00649"/>
    </source>
</evidence>
<evidence type="ECO:0000256" key="2">
    <source>
        <dbReference type="ARBA" id="ARBA00023242"/>
    </source>
</evidence>
<dbReference type="Gene3D" id="6.10.250.3180">
    <property type="match status" value="1"/>
</dbReference>
<feature type="domain" description="TFIIS N-terminal" evidence="5">
    <location>
        <begin position="6"/>
        <end position="81"/>
    </location>
</feature>
<name>A0A8V0XDU2_CHICK</name>
<feature type="compositionally biased region" description="Polar residues" evidence="4">
    <location>
        <begin position="249"/>
        <end position="258"/>
    </location>
</feature>
<evidence type="ECO:0000313" key="7">
    <source>
        <dbReference type="Proteomes" id="UP000000539"/>
    </source>
</evidence>
<feature type="compositionally biased region" description="Low complexity" evidence="4">
    <location>
        <begin position="548"/>
        <end position="568"/>
    </location>
</feature>
<dbReference type="Proteomes" id="UP000000539">
    <property type="component" value="Chromosome 3"/>
</dbReference>
<proteinExistence type="predicted"/>
<feature type="compositionally biased region" description="Basic and acidic residues" evidence="4">
    <location>
        <begin position="177"/>
        <end position="237"/>
    </location>
</feature>
<accession>A0A8V0XDU2</accession>
<dbReference type="OrthoDB" id="21513at2759"/>
<comment type="subcellular location">
    <subcellularLocation>
        <location evidence="1 3">Nucleus</location>
    </subcellularLocation>
</comment>
<dbReference type="PROSITE" id="PS51319">
    <property type="entry name" value="TFIIS_N"/>
    <property type="match status" value="1"/>
</dbReference>
<reference evidence="6" key="1">
    <citation type="submission" date="2020-11" db="EMBL/GenBank/DDBJ databases">
        <title>Gallus gallus (Chicken) genome, bGalGal1, GRCg7b, maternal haplotype autosomes + Z &amp; W.</title>
        <authorList>
            <person name="Warren W."/>
            <person name="Formenti G."/>
            <person name="Fedrigo O."/>
            <person name="Haase B."/>
            <person name="Mountcastle J."/>
            <person name="Balacco J."/>
            <person name="Tracey A."/>
            <person name="Schneider V."/>
            <person name="Okimoto R."/>
            <person name="Cheng H."/>
            <person name="Hawken R."/>
            <person name="Howe K."/>
            <person name="Jarvis E.D."/>
        </authorList>
    </citation>
    <scope>NUCLEOTIDE SEQUENCE [LARGE SCALE GENOMIC DNA]</scope>
    <source>
        <strain evidence="6">Broiler</strain>
    </source>
</reference>
<sequence length="598" mass="66614">MAEGRSAVRSSVRALNSRLGCAEEPAEILKALELLQDLDISLDILTETGIGKTVNSFRKHATAGNVAKSLVKKWKKLLPPETKSSHRERKQNTEKGETKSSVSKEGKPSEKSKTSAPASQSSNSSSISSKLNKQRNCIEKKHQNRASESQKDRGSRKCHSSGSKRTSQEAGPQAKESNCKERASKDSRKAPEKQCSRVAGKDSFPKKEKPKDASKQRDPKTVTELKEKLAVRSKAELPGDEEFEPPTMSFESYLNYDQVTKKRKRKAGSTGECPGKSSEQKSSSLPQKTSAFSHANEGGEKVQNSEDDHSETPSKKAKVASLQDLLNTPLPKFLPGILVSSPPYAADFKEPVVEAPQQVSEIVQFTGRRLNSKMQVYSGSKPVCLSKMLTLYELCIRVLQNNIDLLHEVGGVPFEILEPVLTRCTPEQLFRVEECNPAFTEESDHLWKKHCQRDFKNESLLEYECWREMYLRLFNEREEKLKTLTRNILSAQSEKPKGRQVKMAYVTSAAKPPRNIRRQQGIHGTAGSVTQLHLTDKWKKRSPESRDGNNSSSNLTSTSNSGSSSSNGMTQEGKKPIKKIAPIMKKTLKALKCRAARR</sequence>
<dbReference type="SUPFAM" id="SSF81383">
    <property type="entry name" value="F-box domain"/>
    <property type="match status" value="1"/>
</dbReference>
<dbReference type="GeneTree" id="ENSGT00390000002428"/>
<dbReference type="SUPFAM" id="SSF47676">
    <property type="entry name" value="Conserved domain common to transcription factors TFIIS, elongin A, CRSP70"/>
    <property type="match status" value="1"/>
</dbReference>
<keyword evidence="7" id="KW-1185">Reference proteome</keyword>
<dbReference type="Gene3D" id="1.20.930.10">
    <property type="entry name" value="Conserved domain common to transcription factors TFIIS, elongin A, CRSP70"/>
    <property type="match status" value="1"/>
</dbReference>
<keyword evidence="2 3" id="KW-0539">Nucleus</keyword>
<dbReference type="Pfam" id="PF08711">
    <property type="entry name" value="Med26"/>
    <property type="match status" value="1"/>
</dbReference>
<dbReference type="InterPro" id="IPR036047">
    <property type="entry name" value="F-box-like_dom_sf"/>
</dbReference>
<dbReference type="Pfam" id="PF06881">
    <property type="entry name" value="Elongin_A"/>
    <property type="match status" value="1"/>
</dbReference>
<dbReference type="InterPro" id="IPR010684">
    <property type="entry name" value="RNA_pol_II_trans_fac_SIII_A"/>
</dbReference>
<dbReference type="GO" id="GO:0006368">
    <property type="term" value="P:transcription elongation by RNA polymerase II"/>
    <property type="evidence" value="ECO:0007669"/>
    <property type="project" value="InterPro"/>
</dbReference>
<dbReference type="PANTHER" id="PTHR15141">
    <property type="entry name" value="TRANSCRIPTION ELONGATION FACTOR B POLYPEPTIDE 3"/>
    <property type="match status" value="1"/>
</dbReference>
<dbReference type="AlphaFoldDB" id="A0A8V0XDU2"/>
<dbReference type="GO" id="GO:0070449">
    <property type="term" value="C:elongin complex"/>
    <property type="evidence" value="ECO:0007669"/>
    <property type="project" value="InterPro"/>
</dbReference>
<feature type="compositionally biased region" description="Basic and acidic residues" evidence="4">
    <location>
        <begin position="297"/>
        <end position="314"/>
    </location>
</feature>
<dbReference type="CDD" id="cd00183">
    <property type="entry name" value="TFIIS_I"/>
    <property type="match status" value="1"/>
</dbReference>
<gene>
    <name evidence="6" type="primary">LOC421892</name>
</gene>
<dbReference type="RefSeq" id="XP_046795705.1">
    <property type="nucleotide sequence ID" value="XM_046939749.1"/>
</dbReference>
<dbReference type="InterPro" id="IPR017923">
    <property type="entry name" value="TFIIS_N"/>
</dbReference>
<evidence type="ECO:0000256" key="4">
    <source>
        <dbReference type="SAM" id="MobiDB-lite"/>
    </source>
</evidence>
<dbReference type="InterPro" id="IPR051870">
    <property type="entry name" value="Elongin-A_domain"/>
</dbReference>
<dbReference type="InterPro" id="IPR003617">
    <property type="entry name" value="TFIIS/CRSP70_N_sub"/>
</dbReference>
<dbReference type="PANTHER" id="PTHR15141:SF49">
    <property type="entry name" value="TFIIS N-TERMINAL DOMAIN-CONTAINING PROTEIN"/>
    <property type="match status" value="1"/>
</dbReference>
<evidence type="ECO:0000259" key="5">
    <source>
        <dbReference type="PROSITE" id="PS51319"/>
    </source>
</evidence>
<feature type="compositionally biased region" description="Low complexity" evidence="4">
    <location>
        <begin position="114"/>
        <end position="131"/>
    </location>
</feature>
<feature type="compositionally biased region" description="Polar residues" evidence="4">
    <location>
        <begin position="160"/>
        <end position="170"/>
    </location>
</feature>